<dbReference type="PANTHER" id="PTHR23028">
    <property type="entry name" value="ACETYLTRANSFERASE"/>
    <property type="match status" value="1"/>
</dbReference>
<feature type="transmembrane region" description="Helical" evidence="1">
    <location>
        <begin position="234"/>
        <end position="250"/>
    </location>
</feature>
<dbReference type="GO" id="GO:0000271">
    <property type="term" value="P:polysaccharide biosynthetic process"/>
    <property type="evidence" value="ECO:0007669"/>
    <property type="project" value="TreeGrafter"/>
</dbReference>
<dbReference type="EMBL" id="JDSS02000036">
    <property type="protein sequence ID" value="KFB67050.1"/>
    <property type="molecule type" value="Genomic_DNA"/>
</dbReference>
<keyword evidence="1" id="KW-0812">Transmembrane</keyword>
<keyword evidence="3" id="KW-0808">Transferase</keyword>
<organism evidence="3 4">
    <name type="scientific">Candidatus Accumulibacter vicinus</name>
    <dbReference type="NCBI Taxonomy" id="2954382"/>
    <lineage>
        <taxon>Bacteria</taxon>
        <taxon>Pseudomonadati</taxon>
        <taxon>Pseudomonadota</taxon>
        <taxon>Betaproteobacteria</taxon>
        <taxon>Candidatus Accumulibacter</taxon>
    </lineage>
</organism>
<dbReference type="InterPro" id="IPR002656">
    <property type="entry name" value="Acyl_transf_3_dom"/>
</dbReference>
<gene>
    <name evidence="3" type="ORF">CAPSK01_003663</name>
</gene>
<evidence type="ECO:0000256" key="1">
    <source>
        <dbReference type="SAM" id="Phobius"/>
    </source>
</evidence>
<protein>
    <submittedName>
        <fullName evidence="3">Acyltransferase family protein</fullName>
    </submittedName>
</protein>
<feature type="transmembrane region" description="Helical" evidence="1">
    <location>
        <begin position="194"/>
        <end position="214"/>
    </location>
</feature>
<evidence type="ECO:0000313" key="3">
    <source>
        <dbReference type="EMBL" id="KFB67050.1"/>
    </source>
</evidence>
<feature type="transmembrane region" description="Helical" evidence="1">
    <location>
        <begin position="35"/>
        <end position="52"/>
    </location>
</feature>
<evidence type="ECO:0000259" key="2">
    <source>
        <dbReference type="Pfam" id="PF01757"/>
    </source>
</evidence>
<feature type="transmembrane region" description="Helical" evidence="1">
    <location>
        <begin position="64"/>
        <end position="83"/>
    </location>
</feature>
<feature type="transmembrane region" description="Helical" evidence="1">
    <location>
        <begin position="255"/>
        <end position="273"/>
    </location>
</feature>
<dbReference type="STRING" id="1457154.CAPSK01_003663"/>
<dbReference type="GO" id="GO:0016747">
    <property type="term" value="F:acyltransferase activity, transferring groups other than amino-acyl groups"/>
    <property type="evidence" value="ECO:0007669"/>
    <property type="project" value="InterPro"/>
</dbReference>
<dbReference type="PANTHER" id="PTHR23028:SF53">
    <property type="entry name" value="ACYL_TRANSF_3 DOMAIN-CONTAINING PROTEIN"/>
    <property type="match status" value="1"/>
</dbReference>
<dbReference type="Pfam" id="PF01757">
    <property type="entry name" value="Acyl_transf_3"/>
    <property type="match status" value="1"/>
</dbReference>
<keyword evidence="3" id="KW-0012">Acyltransferase</keyword>
<proteinExistence type="predicted"/>
<keyword evidence="1" id="KW-0472">Membrane</keyword>
<reference evidence="3 4" key="1">
    <citation type="submission" date="2014-07" db="EMBL/GenBank/DDBJ databases">
        <title>Expanding our view of genomic diversity in Candidatus Accumulibacter clades.</title>
        <authorList>
            <person name="Skennerton C.T."/>
            <person name="Barr J.J."/>
            <person name="Slater F.R."/>
            <person name="Bond P.L."/>
            <person name="Tyson G.W."/>
        </authorList>
    </citation>
    <scope>NUCLEOTIDE SEQUENCE [LARGE SCALE GENOMIC DNA]</scope>
    <source>
        <strain evidence="4">SK-01</strain>
    </source>
</reference>
<feature type="transmembrane region" description="Helical" evidence="1">
    <location>
        <begin position="166"/>
        <end position="187"/>
    </location>
</feature>
<accession>A0A084XX56</accession>
<feature type="transmembrane region" description="Helical" evidence="1">
    <location>
        <begin position="279"/>
        <end position="298"/>
    </location>
</feature>
<feature type="domain" description="Acyltransferase 3" evidence="2">
    <location>
        <begin position="31"/>
        <end position="343"/>
    </location>
</feature>
<feature type="transmembrane region" description="Helical" evidence="1">
    <location>
        <begin position="305"/>
        <end position="324"/>
    </location>
</feature>
<feature type="transmembrane region" description="Helical" evidence="1">
    <location>
        <begin position="104"/>
        <end position="122"/>
    </location>
</feature>
<dbReference type="InterPro" id="IPR050879">
    <property type="entry name" value="Acyltransferase_3"/>
</dbReference>
<comment type="caution">
    <text evidence="3">The sequence shown here is derived from an EMBL/GenBank/DDBJ whole genome shotgun (WGS) entry which is preliminary data.</text>
</comment>
<dbReference type="Proteomes" id="UP000019812">
    <property type="component" value="Unassembled WGS sequence"/>
</dbReference>
<sequence length="383" mass="42693">MSYHESADSNGKLPELEHDVLPYDSPRLTRNNFDLLRLLFAATVCLVHAYDLSGYPQLAWLARVLSPASALKGFFVVSGFLVFMSFERSSSLASYARKRIRRIYPAYFTVVMLCAVALPAVGSQGVGGYFSLDWGKYVLANLFFLNFLQPGLPGVFESNPLAAVNGALWTLKIEVMFYLMVPFLVFLFRRFARLPVLVLTYGLSVAYVGLLTAAAERTGSGIYLELARQLPGQLSYFMAGAFLYYFLPLFERRPVWFLLAAALVLAVHTIFPLPLLEPLALATVVVFCALFLYVGNFAKYGDFSYGIYIIHFPVIQLLVQGGWLRDRPGLFLATLILLTGMGAVAMWHLVEKRFLLRSSHYLAGESLAAARTDLATDQNAPLR</sequence>
<evidence type="ECO:0000313" key="4">
    <source>
        <dbReference type="Proteomes" id="UP000019812"/>
    </source>
</evidence>
<feature type="transmembrane region" description="Helical" evidence="1">
    <location>
        <begin position="330"/>
        <end position="350"/>
    </location>
</feature>
<keyword evidence="1" id="KW-1133">Transmembrane helix</keyword>
<name>A0A084XX56_9PROT</name>
<dbReference type="AlphaFoldDB" id="A0A084XX56"/>
<dbReference type="RefSeq" id="WP_273703829.1">
    <property type="nucleotide sequence ID" value="NZ_JDSS02000036.1"/>
</dbReference>
<dbReference type="GO" id="GO:0016020">
    <property type="term" value="C:membrane"/>
    <property type="evidence" value="ECO:0007669"/>
    <property type="project" value="TreeGrafter"/>
</dbReference>